<accession>A0A318R960</accession>
<proteinExistence type="predicted"/>
<dbReference type="Proteomes" id="UP000247807">
    <property type="component" value="Unassembled WGS sequence"/>
</dbReference>
<comment type="caution">
    <text evidence="2">The sequence shown here is derived from an EMBL/GenBank/DDBJ whole genome shotgun (WGS) entry which is preliminary data.</text>
</comment>
<dbReference type="AlphaFoldDB" id="A0A318R960"/>
<reference evidence="2 3" key="1">
    <citation type="journal article" date="2018" name="Appl. Environ. Microbiol.">
        <title>Genome rearrangement shapes Prochlorococcus ecological adaptation.</title>
        <authorList>
            <person name="Yan W."/>
            <person name="Wei S."/>
            <person name="Wang Q."/>
            <person name="Xiao X."/>
            <person name="Zeng Q."/>
            <person name="Jiao N."/>
            <person name="Zhang R."/>
        </authorList>
    </citation>
    <scope>NUCLEOTIDE SEQUENCE [LARGE SCALE GENOMIC DNA]</scope>
    <source>
        <strain evidence="2 3">XMU1408</strain>
    </source>
</reference>
<evidence type="ECO:0000313" key="2">
    <source>
        <dbReference type="EMBL" id="PYE02599.1"/>
    </source>
</evidence>
<feature type="compositionally biased region" description="Low complexity" evidence="1">
    <location>
        <begin position="74"/>
        <end position="85"/>
    </location>
</feature>
<evidence type="ECO:0000313" key="3">
    <source>
        <dbReference type="Proteomes" id="UP000247807"/>
    </source>
</evidence>
<protein>
    <submittedName>
        <fullName evidence="2">Uncharacterized protein</fullName>
    </submittedName>
</protein>
<evidence type="ECO:0000256" key="1">
    <source>
        <dbReference type="SAM" id="MobiDB-lite"/>
    </source>
</evidence>
<organism evidence="2 3">
    <name type="scientific">Prochlorococcus marinus XMU1408</name>
    <dbReference type="NCBI Taxonomy" id="2213228"/>
    <lineage>
        <taxon>Bacteria</taxon>
        <taxon>Bacillati</taxon>
        <taxon>Cyanobacteriota</taxon>
        <taxon>Cyanophyceae</taxon>
        <taxon>Synechococcales</taxon>
        <taxon>Prochlorococcaceae</taxon>
        <taxon>Prochlorococcus</taxon>
    </lineage>
</organism>
<sequence length="140" mass="16182">MPVATYLKDKQKKIESKYHQVAKQFESKYELIHRKVTSRFHREVPEIERVRSSLNDLIAKSTATVERKIKSKSKTSIFSKTSTKKGSNSDQENIDWTRGRFSGQTIQIVVRDGKIMEKVFLTPKGNKISVKRSELGLLLR</sequence>
<dbReference type="EMBL" id="QJUE01000002">
    <property type="protein sequence ID" value="PYE02599.1"/>
    <property type="molecule type" value="Genomic_DNA"/>
</dbReference>
<name>A0A318R960_PROMR</name>
<feature type="region of interest" description="Disordered" evidence="1">
    <location>
        <begin position="71"/>
        <end position="96"/>
    </location>
</feature>
<gene>
    <name evidence="2" type="ORF">DNJ73_02265</name>
</gene>
<dbReference type="OrthoDB" id="9850805at2"/>